<accession>A0A183MC10</accession>
<dbReference type="InterPro" id="IPR000408">
    <property type="entry name" value="Reg_chr_condens"/>
</dbReference>
<protein>
    <submittedName>
        <fullName evidence="1">Uncharacterized protein</fullName>
    </submittedName>
</protein>
<dbReference type="EMBL" id="UZAI01010480">
    <property type="protein sequence ID" value="VDP07157.1"/>
    <property type="molecule type" value="Genomic_DNA"/>
</dbReference>
<dbReference type="Pfam" id="PF00415">
    <property type="entry name" value="RCC1"/>
    <property type="match status" value="2"/>
</dbReference>
<dbReference type="InterPro" id="IPR051625">
    <property type="entry name" value="Signaling_Regulatory_Domain"/>
</dbReference>
<organism evidence="1 2">
    <name type="scientific">Schistosoma margrebowiei</name>
    <dbReference type="NCBI Taxonomy" id="48269"/>
    <lineage>
        <taxon>Eukaryota</taxon>
        <taxon>Metazoa</taxon>
        <taxon>Spiralia</taxon>
        <taxon>Lophotrochozoa</taxon>
        <taxon>Platyhelminthes</taxon>
        <taxon>Trematoda</taxon>
        <taxon>Digenea</taxon>
        <taxon>Strigeidida</taxon>
        <taxon>Schistosomatoidea</taxon>
        <taxon>Schistosomatidae</taxon>
        <taxon>Schistosoma</taxon>
    </lineage>
</organism>
<dbReference type="PRINTS" id="PR00633">
    <property type="entry name" value="RCCNDNSATION"/>
</dbReference>
<dbReference type="Proteomes" id="UP000277204">
    <property type="component" value="Unassembled WGS sequence"/>
</dbReference>
<evidence type="ECO:0000313" key="1">
    <source>
        <dbReference type="EMBL" id="VDP07157.1"/>
    </source>
</evidence>
<dbReference type="PANTHER" id="PTHR22872">
    <property type="entry name" value="BTK-BINDING PROTEIN-RELATED"/>
    <property type="match status" value="1"/>
</dbReference>
<reference evidence="1 2" key="1">
    <citation type="submission" date="2018-11" db="EMBL/GenBank/DDBJ databases">
        <authorList>
            <consortium name="Pathogen Informatics"/>
        </authorList>
    </citation>
    <scope>NUCLEOTIDE SEQUENCE [LARGE SCALE GENOMIC DNA]</scope>
    <source>
        <strain evidence="1 2">Zambia</strain>
    </source>
</reference>
<sequence>MHIIMFLYQFMVLITYKFVHHPEHNLDLLTKELYQSIQTNMDMNSIGETVSSTNASVEHTLVLTDTARVFSFGSNLKGQLGLGFSSEQSISIPQQILCLSGLPVRRIVAGGWHSFVLTVSGSLYAWGSNNYGQLGLSYFGSSPKDHQNELTSTYGSVGSTSVDDDQSKDRPFSLLDTSLSNVSIPTFVKTLRGCEIVYLACGEAHTVALTRDGGVFTFGAGRFVVGFSVIIPS</sequence>
<dbReference type="AlphaFoldDB" id="A0A183MC10"/>
<gene>
    <name evidence="1" type="ORF">SMRZ_LOCUS13585</name>
</gene>
<dbReference type="SUPFAM" id="SSF50985">
    <property type="entry name" value="RCC1/BLIP-II"/>
    <property type="match status" value="1"/>
</dbReference>
<dbReference type="InterPro" id="IPR009091">
    <property type="entry name" value="RCC1/BLIP-II"/>
</dbReference>
<proteinExistence type="predicted"/>
<dbReference type="Gene3D" id="2.130.10.30">
    <property type="entry name" value="Regulator of chromosome condensation 1/beta-lactamase-inhibitor protein II"/>
    <property type="match status" value="1"/>
</dbReference>
<evidence type="ECO:0000313" key="2">
    <source>
        <dbReference type="Proteomes" id="UP000277204"/>
    </source>
</evidence>
<keyword evidence="2" id="KW-1185">Reference proteome</keyword>
<name>A0A183MC10_9TREM</name>
<dbReference type="STRING" id="48269.A0A183MC10"/>
<dbReference type="PROSITE" id="PS50012">
    <property type="entry name" value="RCC1_3"/>
    <property type="match status" value="2"/>
</dbReference>